<proteinExistence type="predicted"/>
<gene>
    <name evidence="2" type="ORF">CFBP7129_17580</name>
</gene>
<dbReference type="Proteomes" id="UP000298649">
    <property type="component" value="Chromosome linear"/>
</dbReference>
<dbReference type="RefSeq" id="WP_137004907.1">
    <property type="nucleotide sequence ID" value="NZ_CP039923.1"/>
</dbReference>
<evidence type="ECO:0000256" key="1">
    <source>
        <dbReference type="SAM" id="MobiDB-lite"/>
    </source>
</evidence>
<accession>A0A4D7YHW1</accession>
<name>A0A4D7YHW1_AGRTU</name>
<reference evidence="2 3" key="1">
    <citation type="submission" date="2019-04" db="EMBL/GenBank/DDBJ databases">
        <title>Complete genome sequence of Agrobacterium tumefaciens CFBP7129.</title>
        <authorList>
            <person name="Haryono M."/>
            <person name="Lin Y.-C."/>
            <person name="Lai E.-M."/>
            <person name="Kuo C.-H."/>
        </authorList>
    </citation>
    <scope>NUCLEOTIDE SEQUENCE [LARGE SCALE GENOMIC DNA]</scope>
    <source>
        <strain evidence="2 3">CFBP7129</strain>
    </source>
</reference>
<dbReference type="AlphaFoldDB" id="A0A4D7YHW1"/>
<evidence type="ECO:0000313" key="2">
    <source>
        <dbReference type="EMBL" id="QCL96075.1"/>
    </source>
</evidence>
<protein>
    <submittedName>
        <fullName evidence="2">Uncharacterized protein</fullName>
    </submittedName>
</protein>
<organism evidence="2 3">
    <name type="scientific">Agrobacterium tumefaciens</name>
    <dbReference type="NCBI Taxonomy" id="358"/>
    <lineage>
        <taxon>Bacteria</taxon>
        <taxon>Pseudomonadati</taxon>
        <taxon>Pseudomonadota</taxon>
        <taxon>Alphaproteobacteria</taxon>
        <taxon>Hyphomicrobiales</taxon>
        <taxon>Rhizobiaceae</taxon>
        <taxon>Rhizobium/Agrobacterium group</taxon>
        <taxon>Agrobacterium</taxon>
        <taxon>Agrobacterium tumefaciens complex</taxon>
    </lineage>
</organism>
<dbReference type="EMBL" id="CP039923">
    <property type="protein sequence ID" value="QCL96075.1"/>
    <property type="molecule type" value="Genomic_DNA"/>
</dbReference>
<feature type="region of interest" description="Disordered" evidence="1">
    <location>
        <begin position="1"/>
        <end position="20"/>
    </location>
</feature>
<sequence length="78" mass="8398">MTEDEHPSPSEGSSGNITGEEIIIPAEGELRRFFEILRSGGKVTVTDGKDRFSVHISPSQVSDKARAFLTRGGPVPTD</sequence>
<evidence type="ECO:0000313" key="3">
    <source>
        <dbReference type="Proteomes" id="UP000298649"/>
    </source>
</evidence>